<dbReference type="PANTHER" id="PTHR10334">
    <property type="entry name" value="CYSTEINE-RICH SECRETORY PROTEIN-RELATED"/>
    <property type="match status" value="1"/>
</dbReference>
<dbReference type="OMA" id="CAWNKVC"/>
<reference evidence="6" key="3">
    <citation type="submission" date="2025-04" db="UniProtKB">
        <authorList>
            <consortium name="RefSeq"/>
        </authorList>
    </citation>
    <scope>IDENTIFICATION</scope>
    <source>
        <strain evidence="6">Nigerian</strain>
        <tissue evidence="6">Liver and blood</tissue>
    </source>
</reference>
<evidence type="ECO:0000313" key="6">
    <source>
        <dbReference type="RefSeq" id="XP_031747111.1"/>
    </source>
</evidence>
<dbReference type="Proteomes" id="UP000008143">
    <property type="component" value="Chromosome 8"/>
</dbReference>
<dbReference type="InterPro" id="IPR002413">
    <property type="entry name" value="V5_allergen-like"/>
</dbReference>
<dbReference type="RefSeq" id="XP_031747111.1">
    <property type="nucleotide sequence ID" value="XM_031891251.1"/>
</dbReference>
<dbReference type="PROSITE" id="PS01009">
    <property type="entry name" value="CRISP_1"/>
    <property type="match status" value="1"/>
</dbReference>
<evidence type="ECO:0000313" key="7">
    <source>
        <dbReference type="Xenbase" id="XB-GENE-29091819"/>
    </source>
</evidence>
<reference evidence="4" key="2">
    <citation type="submission" date="2021-03" db="UniProtKB">
        <authorList>
            <consortium name="Ensembl"/>
        </authorList>
    </citation>
    <scope>IDENTIFICATION</scope>
</reference>
<dbReference type="InterPro" id="IPR034113">
    <property type="entry name" value="SCP_GAPR1-like"/>
</dbReference>
<accession>A0A803JR25</accession>
<evidence type="ECO:0000313" key="4">
    <source>
        <dbReference type="Ensembl" id="ENSXETP00000110465"/>
    </source>
</evidence>
<evidence type="ECO:0000256" key="2">
    <source>
        <dbReference type="SAM" id="MobiDB-lite"/>
    </source>
</evidence>
<dbReference type="Bgee" id="ENSXETG00000023455">
    <property type="expression patterns" value="Expressed in neurula embryo and 11 other cell types or tissues"/>
</dbReference>
<feature type="domain" description="SCP" evidence="3">
    <location>
        <begin position="5"/>
        <end position="138"/>
    </location>
</feature>
<feature type="compositionally biased region" description="Basic and acidic residues" evidence="2">
    <location>
        <begin position="63"/>
        <end position="72"/>
    </location>
</feature>
<dbReference type="SMART" id="SM00198">
    <property type="entry name" value="SCP"/>
    <property type="match status" value="1"/>
</dbReference>
<protein>
    <submittedName>
        <fullName evidence="4">GLI pathogenesis-related 2</fullName>
    </submittedName>
    <submittedName>
        <fullName evidence="6">Golgi-associated plant pathogenesis-related protein 1-like</fullName>
    </submittedName>
</protein>
<keyword evidence="5" id="KW-1185">Reference proteome</keyword>
<sequence length="154" mass="16904">MDKKSFESEFLQAHNKYREMHGAPPLQLSRQLCQSAQEWADQLAKLGTSQHSAAAEGSIGENIYERTGKEPTADHTVDSWYSEIKKYNFGSPGYVPGTGHFTQVIWKESKEVGVGVATDGKGRHYVVGQYNPGGNIDDPESYKQNVLPAGSAAK</sequence>
<dbReference type="InterPro" id="IPR035940">
    <property type="entry name" value="CAP_sf"/>
</dbReference>
<organism evidence="4">
    <name type="scientific">Xenopus tropicalis</name>
    <name type="common">Western clawed frog</name>
    <name type="synonym">Silurana tropicalis</name>
    <dbReference type="NCBI Taxonomy" id="8364"/>
    <lineage>
        <taxon>Eukaryota</taxon>
        <taxon>Metazoa</taxon>
        <taxon>Chordata</taxon>
        <taxon>Craniata</taxon>
        <taxon>Vertebrata</taxon>
        <taxon>Euteleostomi</taxon>
        <taxon>Amphibia</taxon>
        <taxon>Batrachia</taxon>
        <taxon>Anura</taxon>
        <taxon>Pipoidea</taxon>
        <taxon>Pipidae</taxon>
        <taxon>Xenopodinae</taxon>
        <taxon>Xenopus</taxon>
        <taxon>Silurana</taxon>
    </lineage>
</organism>
<dbReference type="GeneTree" id="ENSGT00390000020276"/>
<reference evidence="4" key="1">
    <citation type="journal article" date="2010" name="Science">
        <title>The genome of the Western clawed frog Xenopus tropicalis.</title>
        <authorList>
            <person name="Hellsten U."/>
            <person name="Harland R.M."/>
            <person name="Gilchrist M.J."/>
            <person name="Hendrix D."/>
            <person name="Jurka J."/>
            <person name="Kapitonov V."/>
            <person name="Ovcharenko I."/>
            <person name="Putnam N.H."/>
            <person name="Shu S."/>
            <person name="Taher L."/>
            <person name="Blitz I.L."/>
            <person name="Blumberg B."/>
            <person name="Dichmann D.S."/>
            <person name="Dubchak I."/>
            <person name="Amaya E."/>
            <person name="Detter J.C."/>
            <person name="Fletcher R."/>
            <person name="Gerhard D.S."/>
            <person name="Goodstein D."/>
            <person name="Graves T."/>
            <person name="Grigoriev I.V."/>
            <person name="Grimwood J."/>
            <person name="Kawashima T."/>
            <person name="Lindquist E."/>
            <person name="Lucas S.M."/>
            <person name="Mead P.E."/>
            <person name="Mitros T."/>
            <person name="Ogino H."/>
            <person name="Ohta Y."/>
            <person name="Poliakov A.V."/>
            <person name="Pollet N."/>
            <person name="Robert J."/>
            <person name="Salamov A."/>
            <person name="Sater A.K."/>
            <person name="Schmutz J."/>
            <person name="Terry A."/>
            <person name="Vize P.D."/>
            <person name="Warren W.C."/>
            <person name="Wells D."/>
            <person name="Wills A."/>
            <person name="Wilson R.K."/>
            <person name="Zimmerman L.B."/>
            <person name="Zorn A.M."/>
            <person name="Grainger R."/>
            <person name="Grammer T."/>
            <person name="Khokha M.K."/>
            <person name="Richardson P.M."/>
            <person name="Rokhsar D.S."/>
        </authorList>
    </citation>
    <scope>NUCLEOTIDE SEQUENCE [LARGE SCALE GENOMIC DNA]</scope>
    <source>
        <strain evidence="4">Nigerian</strain>
    </source>
</reference>
<dbReference type="Ensembl" id="ENSXETT00000116653">
    <property type="protein sequence ID" value="ENSXETP00000110465"/>
    <property type="gene ID" value="ENSXETG00000023455"/>
</dbReference>
<dbReference type="PRINTS" id="PR00838">
    <property type="entry name" value="V5ALLERGEN"/>
</dbReference>
<evidence type="ECO:0000256" key="1">
    <source>
        <dbReference type="ARBA" id="ARBA00009923"/>
    </source>
</evidence>
<dbReference type="AGR" id="Xenbase:XB-GENE-29091819"/>
<dbReference type="Gene3D" id="3.40.33.10">
    <property type="entry name" value="CAP"/>
    <property type="match status" value="1"/>
</dbReference>
<feature type="region of interest" description="Disordered" evidence="2">
    <location>
        <begin position="130"/>
        <end position="154"/>
    </location>
</feature>
<dbReference type="Xenbase" id="XB-GENE-5758336">
    <property type="gene designation" value="glipr2"/>
</dbReference>
<dbReference type="FunFam" id="3.40.33.10:FF:000002">
    <property type="entry name" value="Golgi-associated plant pathogenesis-related protein 1"/>
    <property type="match status" value="1"/>
</dbReference>
<dbReference type="OrthoDB" id="337038at2759"/>
<gene>
    <name evidence="6 7" type="primary">LOC116406669</name>
    <name evidence="4" type="synonym">glipr2</name>
</gene>
<dbReference type="Xenbase" id="XB-GENE-29091819">
    <property type="gene designation" value="LOC116406669"/>
</dbReference>
<evidence type="ECO:0000259" key="3">
    <source>
        <dbReference type="SMART" id="SM00198"/>
    </source>
</evidence>
<dbReference type="CDD" id="cd05382">
    <property type="entry name" value="CAP_GAPR1-like"/>
    <property type="match status" value="1"/>
</dbReference>
<dbReference type="GO" id="GO:0005576">
    <property type="term" value="C:extracellular region"/>
    <property type="evidence" value="ECO:0007669"/>
    <property type="project" value="InterPro"/>
</dbReference>
<dbReference type="PRINTS" id="PR00837">
    <property type="entry name" value="V5TPXLIKE"/>
</dbReference>
<dbReference type="AlphaFoldDB" id="A0A803JR25"/>
<dbReference type="SUPFAM" id="SSF55797">
    <property type="entry name" value="PR-1-like"/>
    <property type="match status" value="1"/>
</dbReference>
<dbReference type="KEGG" id="xtr:116406669"/>
<dbReference type="InterPro" id="IPR001283">
    <property type="entry name" value="CRISP-related"/>
</dbReference>
<comment type="similarity">
    <text evidence="1">Belongs to the CRISP family.</text>
</comment>
<feature type="region of interest" description="Disordered" evidence="2">
    <location>
        <begin position="50"/>
        <end position="72"/>
    </location>
</feature>
<dbReference type="GeneID" id="116406669"/>
<name>A0A803JR25_XENTR</name>
<dbReference type="InterPro" id="IPR018244">
    <property type="entry name" value="Allrgn_V5/Tpx1_CS"/>
</dbReference>
<proteinExistence type="inferred from homology"/>
<dbReference type="Pfam" id="PF00188">
    <property type="entry name" value="CAP"/>
    <property type="match status" value="1"/>
</dbReference>
<evidence type="ECO:0000313" key="5">
    <source>
        <dbReference type="Proteomes" id="UP000008143"/>
    </source>
</evidence>
<dbReference type="InterPro" id="IPR014044">
    <property type="entry name" value="CAP_dom"/>
</dbReference>